<dbReference type="Proteomes" id="UP000663828">
    <property type="component" value="Unassembled WGS sequence"/>
</dbReference>
<evidence type="ECO:0000256" key="1">
    <source>
        <dbReference type="SAM" id="MobiDB-lite"/>
    </source>
</evidence>
<name>A0A816HLR3_ADIRI</name>
<keyword evidence="3" id="KW-1185">Reference proteome</keyword>
<dbReference type="EMBL" id="CAJNOR010018811">
    <property type="protein sequence ID" value="CAF1688985.1"/>
    <property type="molecule type" value="Genomic_DNA"/>
</dbReference>
<reference evidence="2" key="1">
    <citation type="submission" date="2021-02" db="EMBL/GenBank/DDBJ databases">
        <authorList>
            <person name="Nowell W R."/>
        </authorList>
    </citation>
    <scope>NUCLEOTIDE SEQUENCE</scope>
</reference>
<dbReference type="AlphaFoldDB" id="A0A816HLR3"/>
<feature type="region of interest" description="Disordered" evidence="1">
    <location>
        <begin position="1"/>
        <end position="23"/>
    </location>
</feature>
<organism evidence="2 3">
    <name type="scientific">Adineta ricciae</name>
    <name type="common">Rotifer</name>
    <dbReference type="NCBI Taxonomy" id="249248"/>
    <lineage>
        <taxon>Eukaryota</taxon>
        <taxon>Metazoa</taxon>
        <taxon>Spiralia</taxon>
        <taxon>Gnathifera</taxon>
        <taxon>Rotifera</taxon>
        <taxon>Eurotatoria</taxon>
        <taxon>Bdelloidea</taxon>
        <taxon>Adinetida</taxon>
        <taxon>Adinetidae</taxon>
        <taxon>Adineta</taxon>
    </lineage>
</organism>
<feature type="non-terminal residue" evidence="2">
    <location>
        <position position="1"/>
    </location>
</feature>
<accession>A0A816HLR3</accession>
<protein>
    <submittedName>
        <fullName evidence="2">Uncharacterized protein</fullName>
    </submittedName>
</protein>
<sequence length="120" mass="13615">MNVSSNECHEDISMENHDVPLDHHKNNDDDIRDCLSYVLEQVVELVNVTDVTMIDRVTDHSETASSTELSRKTTTCTVDKYVPNNIKVLCNKLLLSNTIVISRTKLNKICKINIDDIEKA</sequence>
<gene>
    <name evidence="2" type="ORF">XAT740_LOCUS63098</name>
</gene>
<comment type="caution">
    <text evidence="2">The sequence shown here is derived from an EMBL/GenBank/DDBJ whole genome shotgun (WGS) entry which is preliminary data.</text>
</comment>
<evidence type="ECO:0000313" key="2">
    <source>
        <dbReference type="EMBL" id="CAF1688985.1"/>
    </source>
</evidence>
<evidence type="ECO:0000313" key="3">
    <source>
        <dbReference type="Proteomes" id="UP000663828"/>
    </source>
</evidence>
<feature type="compositionally biased region" description="Basic and acidic residues" evidence="1">
    <location>
        <begin position="7"/>
        <end position="23"/>
    </location>
</feature>
<proteinExistence type="predicted"/>